<feature type="transmembrane region" description="Helical" evidence="1">
    <location>
        <begin position="964"/>
        <end position="986"/>
    </location>
</feature>
<dbReference type="Gene3D" id="3.30.70.1440">
    <property type="entry name" value="Multidrug efflux transporter AcrB pore domain"/>
    <property type="match status" value="1"/>
</dbReference>
<protein>
    <submittedName>
        <fullName evidence="2">Efflux RND transporter permease subunit</fullName>
    </submittedName>
</protein>
<dbReference type="InterPro" id="IPR027463">
    <property type="entry name" value="AcrB_DN_DC_subdom"/>
</dbReference>
<dbReference type="AlphaFoldDB" id="A0A6M0K5H0"/>
<proteinExistence type="predicted"/>
<keyword evidence="1" id="KW-0472">Membrane</keyword>
<evidence type="ECO:0000256" key="1">
    <source>
        <dbReference type="SAM" id="Phobius"/>
    </source>
</evidence>
<dbReference type="PANTHER" id="PTHR32063:SF16">
    <property type="entry name" value="CATION EFFLUX SYSTEM (ACRB_ACRD_ACRF FAMILY)"/>
    <property type="match status" value="1"/>
</dbReference>
<comment type="caution">
    <text evidence="2">The sequence shown here is derived from an EMBL/GenBank/DDBJ whole genome shotgun (WGS) entry which is preliminary data.</text>
</comment>
<dbReference type="Gene3D" id="3.30.2090.10">
    <property type="entry name" value="Multidrug efflux transporter AcrB TolC docking domain, DN and DC subdomains"/>
    <property type="match status" value="2"/>
</dbReference>
<feature type="transmembrane region" description="Helical" evidence="1">
    <location>
        <begin position="388"/>
        <end position="408"/>
    </location>
</feature>
<dbReference type="Gene3D" id="1.20.1640.10">
    <property type="entry name" value="Multidrug efflux transporter AcrB transmembrane domain"/>
    <property type="match status" value="2"/>
</dbReference>
<feature type="transmembrane region" description="Helical" evidence="1">
    <location>
        <begin position="415"/>
        <end position="435"/>
    </location>
</feature>
<evidence type="ECO:0000313" key="2">
    <source>
        <dbReference type="EMBL" id="NEV64970.1"/>
    </source>
</evidence>
<feature type="transmembrane region" description="Helical" evidence="1">
    <location>
        <begin position="1047"/>
        <end position="1068"/>
    </location>
</feature>
<dbReference type="GO" id="GO:0042910">
    <property type="term" value="F:xenobiotic transmembrane transporter activity"/>
    <property type="evidence" value="ECO:0007669"/>
    <property type="project" value="TreeGrafter"/>
</dbReference>
<dbReference type="GO" id="GO:0005886">
    <property type="term" value="C:plasma membrane"/>
    <property type="evidence" value="ECO:0007669"/>
    <property type="project" value="TreeGrafter"/>
</dbReference>
<name>A0A6M0K5H0_9GAMM</name>
<feature type="transmembrane region" description="Helical" evidence="1">
    <location>
        <begin position="1021"/>
        <end position="1041"/>
    </location>
</feature>
<feature type="transmembrane region" description="Helical" evidence="1">
    <location>
        <begin position="465"/>
        <end position="485"/>
    </location>
</feature>
<dbReference type="SUPFAM" id="SSF82693">
    <property type="entry name" value="Multidrug efflux transporter AcrB pore domain, PN1, PN2, PC1 and PC2 subdomains"/>
    <property type="match status" value="3"/>
</dbReference>
<evidence type="ECO:0000313" key="3">
    <source>
        <dbReference type="Proteomes" id="UP000483379"/>
    </source>
</evidence>
<gene>
    <name evidence="2" type="ORF">G3446_24435</name>
</gene>
<feature type="transmembrane region" description="Helical" evidence="1">
    <location>
        <begin position="31"/>
        <end position="48"/>
    </location>
</feature>
<accession>A0A6M0K5H0</accession>
<feature type="transmembrane region" description="Helical" evidence="1">
    <location>
        <begin position="922"/>
        <end position="944"/>
    </location>
</feature>
<feature type="transmembrane region" description="Helical" evidence="1">
    <location>
        <begin position="363"/>
        <end position="382"/>
    </location>
</feature>
<dbReference type="Gene3D" id="3.30.70.1430">
    <property type="entry name" value="Multidrug efflux transporter AcrB pore domain"/>
    <property type="match status" value="2"/>
</dbReference>
<dbReference type="InterPro" id="IPR001036">
    <property type="entry name" value="Acrflvin-R"/>
</dbReference>
<reference evidence="2 3" key="1">
    <citation type="submission" date="2020-02" db="EMBL/GenBank/DDBJ databases">
        <title>Genome sequences of Thiorhodococcus mannitoliphagus and Thiorhodococcus minor, purple sulfur photosynthetic bacteria in the gammaproteobacterial family, Chromatiaceae.</title>
        <authorList>
            <person name="Aviles F.A."/>
            <person name="Meyer T.E."/>
            <person name="Kyndt J.A."/>
        </authorList>
    </citation>
    <scope>NUCLEOTIDE SEQUENCE [LARGE SCALE GENOMIC DNA]</scope>
    <source>
        <strain evidence="2 3">DSM 11518</strain>
    </source>
</reference>
<sequence>MSHSTSHTSAEREHKLGLAGLTARTFIHSPLSPLLFFAMLAMGILGLMSTPRQEDPQISVPMIDVFVQYPGASTDQVVSLAVNPLERLLSEIPGVKHVYSASEREQGVITVRFKVGEEMGPSLVKVHDKLQANRQVLPPGALEPVVRPKGIDDVPVVTLTLWSEVVDDAAMRALGAKLLQSLSQIPNAGQGFVVGGRQEQIRVEVEPQRLAGFGVTFDHIAETIKTANAERRTGDAEADERHLTVYTGSFLRNASDVERLMLGTYNGAPIYIRDVARVSLEPEEYKQQVNYYTGPSYPGDAEADGMPAVTIALAKKEGSNGVTVANAILDKVEQLKGQLIPDNVRIEVTRNYGKTANDKVNELIFKLFVATGAVSLLILLALGIKPAIVVTLVIPVVLLMTVFSAWILGYTIDRVSLFALIFSIGILVDDAIVVVENIYRRWLMKGETDTSTAVAAVAEVGNPTIIATLTVVAALLPMGFVSGLMGPYMEPIPALGSAAMLFSLFAAFAFTPWLAMRIKPGLAAIKKAEEREHKTAETLEGFFRGLLVPLIERKPLGYAFLFGLIGAFFLSCGLFYAKAVAFKMLPYDNKPELSVVLDMPEGTALGKTVNTARLLADQVRGIPEVLAIQTYAGTAKPFDFNGMVRHYYLRQKPWQGEIQIQVTDKHERDRSSHEIALEVRDLLTPLAQDAGARITVVEMPPGPPVLQSVVAEIYGPDAKTRRQVAADMTQMFEEVDSLADVDNYMHEPYEILRFDVDAEKAVRLGISVDTVIRNLDMALGGFQAGDVKRGRLLEPTFITIEVPLAMRANLTRLSDLPIPTADGRAVPLTELGSFVKTPQDPIVYHKDLRPMEYVVGDAVGKLGAPLYPMLEMEDKLKDYRTPDGVTLSGTMFTGAPPDNGQSGFEWSGEWTVTYETFRDMGLAFGVALVLIYMLVVAEFGNFVTPGVIMAPIPLTLLGIVPGHWLLGADFTATSMIGFIALAGIIVRNSILLVDFSIEEVERGQSVTEAVISACKARTRPILITALALVAGSSVILTDPIFQGMAISLLFGVLVSTLLTLVVIPLGCVSAGKYLVRRGSTHA</sequence>
<feature type="transmembrane region" description="Helical" evidence="1">
    <location>
        <begin position="492"/>
        <end position="515"/>
    </location>
</feature>
<dbReference type="RefSeq" id="WP_164456241.1">
    <property type="nucleotide sequence ID" value="NZ_JAAIJQ010000130.1"/>
</dbReference>
<dbReference type="Proteomes" id="UP000483379">
    <property type="component" value="Unassembled WGS sequence"/>
</dbReference>
<keyword evidence="1" id="KW-1133">Transmembrane helix</keyword>
<dbReference type="PANTHER" id="PTHR32063">
    <property type="match status" value="1"/>
</dbReference>
<dbReference type="SUPFAM" id="SSF82866">
    <property type="entry name" value="Multidrug efflux transporter AcrB transmembrane domain"/>
    <property type="match status" value="2"/>
</dbReference>
<dbReference type="Pfam" id="PF00873">
    <property type="entry name" value="ACR_tran"/>
    <property type="match status" value="1"/>
</dbReference>
<dbReference type="Gene3D" id="3.30.70.1320">
    <property type="entry name" value="Multidrug efflux transporter AcrB pore domain like"/>
    <property type="match status" value="1"/>
</dbReference>
<dbReference type="SUPFAM" id="SSF82714">
    <property type="entry name" value="Multidrug efflux transporter AcrB TolC docking domain, DN and DC subdomains"/>
    <property type="match status" value="2"/>
</dbReference>
<organism evidence="2 3">
    <name type="scientific">Thiorhodococcus minor</name>
    <dbReference type="NCBI Taxonomy" id="57489"/>
    <lineage>
        <taxon>Bacteria</taxon>
        <taxon>Pseudomonadati</taxon>
        <taxon>Pseudomonadota</taxon>
        <taxon>Gammaproteobacteria</taxon>
        <taxon>Chromatiales</taxon>
        <taxon>Chromatiaceae</taxon>
        <taxon>Thiorhodococcus</taxon>
    </lineage>
</organism>
<dbReference type="EMBL" id="JAAIJQ010000130">
    <property type="protein sequence ID" value="NEV64970.1"/>
    <property type="molecule type" value="Genomic_DNA"/>
</dbReference>
<keyword evidence="1" id="KW-0812">Transmembrane</keyword>
<keyword evidence="3" id="KW-1185">Reference proteome</keyword>
<feature type="transmembrane region" description="Helical" evidence="1">
    <location>
        <begin position="556"/>
        <end position="577"/>
    </location>
</feature>
<dbReference type="PRINTS" id="PR00702">
    <property type="entry name" value="ACRIFLAVINRP"/>
</dbReference>